<evidence type="ECO:0000313" key="1">
    <source>
        <dbReference type="EMBL" id="GAA6169494.1"/>
    </source>
</evidence>
<organism evidence="1 2">
    <name type="scientific">Sessilibacter corallicola</name>
    <dbReference type="NCBI Taxonomy" id="2904075"/>
    <lineage>
        <taxon>Bacteria</taxon>
        <taxon>Pseudomonadati</taxon>
        <taxon>Pseudomonadota</taxon>
        <taxon>Gammaproteobacteria</taxon>
        <taxon>Cellvibrionales</taxon>
        <taxon>Cellvibrionaceae</taxon>
        <taxon>Sessilibacter</taxon>
    </lineage>
</organism>
<proteinExistence type="predicted"/>
<sequence length="159" mass="18461">MKLIKILVPFVIVLTGLLYFYTSNNTAIEKDINPKAEKLVKILAKISGEQKIELFNFTKTTLKNEAALTNNFDEITQILNALDVKRVIFLKSGDYFKGTFIIDSFNLGSSWYFVYSEDGYTEEEQVDSIEDAIKNNKQEYYHYCEKLNQNYWFVCSNNA</sequence>
<comment type="caution">
    <text evidence="1">The sequence shown here is derived from an EMBL/GenBank/DDBJ whole genome shotgun (WGS) entry which is preliminary data.</text>
</comment>
<dbReference type="RefSeq" id="WP_353304003.1">
    <property type="nucleotide sequence ID" value="NZ_BAABWN010000012.1"/>
</dbReference>
<dbReference type="Proteomes" id="UP001465153">
    <property type="component" value="Unassembled WGS sequence"/>
</dbReference>
<dbReference type="EMBL" id="BAABWN010000012">
    <property type="protein sequence ID" value="GAA6169494.1"/>
    <property type="molecule type" value="Genomic_DNA"/>
</dbReference>
<reference evidence="1 2" key="1">
    <citation type="submission" date="2024-04" db="EMBL/GenBank/DDBJ databases">
        <title>Draft genome sequence of Sessilibacter corallicola NBRC 116591.</title>
        <authorList>
            <person name="Miyakawa T."/>
            <person name="Kusuya Y."/>
            <person name="Miura T."/>
        </authorList>
    </citation>
    <scope>NUCLEOTIDE SEQUENCE [LARGE SCALE GENOMIC DNA]</scope>
    <source>
        <strain evidence="1 2">KU-00831-HH</strain>
    </source>
</reference>
<protein>
    <submittedName>
        <fullName evidence="1">Uncharacterized protein</fullName>
    </submittedName>
</protein>
<gene>
    <name evidence="1" type="ORF">NBRC116591_33050</name>
</gene>
<name>A0ABQ0ACX2_9GAMM</name>
<evidence type="ECO:0000313" key="2">
    <source>
        <dbReference type="Proteomes" id="UP001465153"/>
    </source>
</evidence>
<accession>A0ABQ0ACX2</accession>
<keyword evidence="2" id="KW-1185">Reference proteome</keyword>